<dbReference type="EMBL" id="FOVL01000012">
    <property type="protein sequence ID" value="SFN68588.1"/>
    <property type="molecule type" value="Genomic_DNA"/>
</dbReference>
<dbReference type="Proteomes" id="UP000199153">
    <property type="component" value="Unassembled WGS sequence"/>
</dbReference>
<organism evidence="1 2">
    <name type="scientific">Salegentibacter flavus</name>
    <dbReference type="NCBI Taxonomy" id="287099"/>
    <lineage>
        <taxon>Bacteria</taxon>
        <taxon>Pseudomonadati</taxon>
        <taxon>Bacteroidota</taxon>
        <taxon>Flavobacteriia</taxon>
        <taxon>Flavobacteriales</taxon>
        <taxon>Flavobacteriaceae</taxon>
        <taxon>Salegentibacter</taxon>
    </lineage>
</organism>
<proteinExistence type="predicted"/>
<dbReference type="RefSeq" id="WP_217648154.1">
    <property type="nucleotide sequence ID" value="NZ_FOVL01000012.1"/>
</dbReference>
<dbReference type="GO" id="GO:0016740">
    <property type="term" value="F:transferase activity"/>
    <property type="evidence" value="ECO:0007669"/>
    <property type="project" value="UniProtKB-KW"/>
</dbReference>
<protein>
    <submittedName>
        <fullName evidence="1">Nucleotidyl transferase AbiEii toxin, Type IV TA system</fullName>
    </submittedName>
</protein>
<gene>
    <name evidence="1" type="ORF">SAMN05660413_02161</name>
</gene>
<reference evidence="1 2" key="1">
    <citation type="submission" date="2016-10" db="EMBL/GenBank/DDBJ databases">
        <authorList>
            <person name="de Groot N.N."/>
        </authorList>
    </citation>
    <scope>NUCLEOTIDE SEQUENCE [LARGE SCALE GENOMIC DNA]</scope>
    <source>
        <strain evidence="1 2">DSM 17794</strain>
    </source>
</reference>
<evidence type="ECO:0000313" key="2">
    <source>
        <dbReference type="Proteomes" id="UP000199153"/>
    </source>
</evidence>
<dbReference type="STRING" id="287099.SAMN05660413_02161"/>
<sequence>MKLHQDKKLFKQAIQFTSDQMQILPIYVEKDYWVTYALFTIYNHKVGKDTVFKGGTALSKCYKIIETI</sequence>
<dbReference type="AlphaFoldDB" id="A0A1I5B1I4"/>
<dbReference type="Gene3D" id="3.10.450.620">
    <property type="entry name" value="JHP933, nucleotidyltransferase-like core domain"/>
    <property type="match status" value="1"/>
</dbReference>
<name>A0A1I5B1I4_9FLAO</name>
<evidence type="ECO:0000313" key="1">
    <source>
        <dbReference type="EMBL" id="SFN68588.1"/>
    </source>
</evidence>
<accession>A0A1I5B1I4</accession>
<keyword evidence="2" id="KW-1185">Reference proteome</keyword>
<keyword evidence="1" id="KW-0808">Transferase</keyword>